<dbReference type="GO" id="GO:0000977">
    <property type="term" value="F:RNA polymerase II transcription regulatory region sequence-specific DNA binding"/>
    <property type="evidence" value="ECO:0007669"/>
    <property type="project" value="TreeGrafter"/>
</dbReference>
<dbReference type="AlphaFoldDB" id="A0A1R2CES8"/>
<dbReference type="Gene3D" id="3.30.160.60">
    <property type="entry name" value="Classic Zinc Finger"/>
    <property type="match status" value="2"/>
</dbReference>
<dbReference type="PANTHER" id="PTHR24409:SF295">
    <property type="entry name" value="AZ2-RELATED"/>
    <property type="match status" value="1"/>
</dbReference>
<evidence type="ECO:0000256" key="3">
    <source>
        <dbReference type="ARBA" id="ARBA00022771"/>
    </source>
</evidence>
<evidence type="ECO:0000313" key="7">
    <source>
        <dbReference type="EMBL" id="OMJ87503.1"/>
    </source>
</evidence>
<keyword evidence="4" id="KW-0862">Zinc</keyword>
<keyword evidence="2" id="KW-0677">Repeat</keyword>
<dbReference type="InterPro" id="IPR036236">
    <property type="entry name" value="Znf_C2H2_sf"/>
</dbReference>
<proteinExistence type="predicted"/>
<keyword evidence="3 5" id="KW-0863">Zinc-finger</keyword>
<dbReference type="Pfam" id="PF12874">
    <property type="entry name" value="zf-met"/>
    <property type="match status" value="1"/>
</dbReference>
<name>A0A1R2CES8_9CILI</name>
<evidence type="ECO:0000256" key="1">
    <source>
        <dbReference type="ARBA" id="ARBA00022723"/>
    </source>
</evidence>
<protein>
    <recommendedName>
        <fullName evidence="6">C2H2-type domain-containing protein</fullName>
    </recommendedName>
</protein>
<dbReference type="OrthoDB" id="6077919at2759"/>
<dbReference type="SMART" id="SM00355">
    <property type="entry name" value="ZnF_C2H2"/>
    <property type="match status" value="3"/>
</dbReference>
<dbReference type="PROSITE" id="PS00028">
    <property type="entry name" value="ZINC_FINGER_C2H2_1"/>
    <property type="match status" value="2"/>
</dbReference>
<accession>A0A1R2CES8</accession>
<dbReference type="SUPFAM" id="SSF57667">
    <property type="entry name" value="beta-beta-alpha zinc fingers"/>
    <property type="match status" value="1"/>
</dbReference>
<dbReference type="PROSITE" id="PS50157">
    <property type="entry name" value="ZINC_FINGER_C2H2_2"/>
    <property type="match status" value="1"/>
</dbReference>
<feature type="domain" description="C2H2-type" evidence="6">
    <location>
        <begin position="98"/>
        <end position="126"/>
    </location>
</feature>
<dbReference type="Pfam" id="PF13894">
    <property type="entry name" value="zf-C2H2_4"/>
    <property type="match status" value="1"/>
</dbReference>
<keyword evidence="1" id="KW-0479">Metal-binding</keyword>
<dbReference type="GO" id="GO:0000981">
    <property type="term" value="F:DNA-binding transcription factor activity, RNA polymerase II-specific"/>
    <property type="evidence" value="ECO:0007669"/>
    <property type="project" value="TreeGrafter"/>
</dbReference>
<dbReference type="InterPro" id="IPR013087">
    <property type="entry name" value="Znf_C2H2_type"/>
</dbReference>
<comment type="caution">
    <text evidence="7">The sequence shown here is derived from an EMBL/GenBank/DDBJ whole genome shotgun (WGS) entry which is preliminary data.</text>
</comment>
<gene>
    <name evidence="7" type="ORF">SteCoe_10755</name>
</gene>
<dbReference type="PANTHER" id="PTHR24409">
    <property type="entry name" value="ZINC FINGER PROTEIN 142"/>
    <property type="match status" value="1"/>
</dbReference>
<keyword evidence="8" id="KW-1185">Reference proteome</keyword>
<reference evidence="7 8" key="1">
    <citation type="submission" date="2016-11" db="EMBL/GenBank/DDBJ databases">
        <title>The macronuclear genome of Stentor coeruleus: a giant cell with tiny introns.</title>
        <authorList>
            <person name="Slabodnick M."/>
            <person name="Ruby J.G."/>
            <person name="Reiff S.B."/>
            <person name="Swart E.C."/>
            <person name="Gosai S."/>
            <person name="Prabakaran S."/>
            <person name="Witkowska E."/>
            <person name="Larue G.E."/>
            <person name="Fisher S."/>
            <person name="Freeman R.M."/>
            <person name="Gunawardena J."/>
            <person name="Chu W."/>
            <person name="Stover N.A."/>
            <person name="Gregory B.D."/>
            <person name="Nowacki M."/>
            <person name="Derisi J."/>
            <person name="Roy S.W."/>
            <person name="Marshall W.F."/>
            <person name="Sood P."/>
        </authorList>
    </citation>
    <scope>NUCLEOTIDE SEQUENCE [LARGE SCALE GENOMIC DNA]</scope>
    <source>
        <strain evidence="7">WM001</strain>
    </source>
</reference>
<evidence type="ECO:0000313" key="8">
    <source>
        <dbReference type="Proteomes" id="UP000187209"/>
    </source>
</evidence>
<dbReference type="GO" id="GO:0008270">
    <property type="term" value="F:zinc ion binding"/>
    <property type="evidence" value="ECO:0007669"/>
    <property type="project" value="UniProtKB-KW"/>
</dbReference>
<organism evidence="7 8">
    <name type="scientific">Stentor coeruleus</name>
    <dbReference type="NCBI Taxonomy" id="5963"/>
    <lineage>
        <taxon>Eukaryota</taxon>
        <taxon>Sar</taxon>
        <taxon>Alveolata</taxon>
        <taxon>Ciliophora</taxon>
        <taxon>Postciliodesmatophora</taxon>
        <taxon>Heterotrichea</taxon>
        <taxon>Heterotrichida</taxon>
        <taxon>Stentoridae</taxon>
        <taxon>Stentor</taxon>
    </lineage>
</organism>
<dbReference type="GO" id="GO:0005634">
    <property type="term" value="C:nucleus"/>
    <property type="evidence" value="ECO:0007669"/>
    <property type="project" value="TreeGrafter"/>
</dbReference>
<sequence length="164" mass="19553">MSKQSLLEESQPLLPPPTSLTIILYPRKRKYPACPLCKINFLKESELKQHLGEDQWAKYISTIHENDYRCDECCLFFESEKGYMQHCGKVHETKYKYSKCTLCKKKFKNKYAVKFHMKQVHQKTTRSQCPKCGKEFYNKYLIPQHLQKCNKMQKKDIELSLESE</sequence>
<evidence type="ECO:0000256" key="4">
    <source>
        <dbReference type="ARBA" id="ARBA00022833"/>
    </source>
</evidence>
<evidence type="ECO:0000256" key="5">
    <source>
        <dbReference type="PROSITE-ProRule" id="PRU00042"/>
    </source>
</evidence>
<dbReference type="EMBL" id="MPUH01000175">
    <property type="protein sequence ID" value="OMJ87503.1"/>
    <property type="molecule type" value="Genomic_DNA"/>
</dbReference>
<dbReference type="Proteomes" id="UP000187209">
    <property type="component" value="Unassembled WGS sequence"/>
</dbReference>
<evidence type="ECO:0000256" key="2">
    <source>
        <dbReference type="ARBA" id="ARBA00022737"/>
    </source>
</evidence>
<evidence type="ECO:0000259" key="6">
    <source>
        <dbReference type="PROSITE" id="PS50157"/>
    </source>
</evidence>